<name>A0A5J4P7S1_9ZZZZ</name>
<evidence type="ECO:0000313" key="1">
    <source>
        <dbReference type="EMBL" id="KAA6304741.1"/>
    </source>
</evidence>
<dbReference type="InterPro" id="IPR015422">
    <property type="entry name" value="PyrdxlP-dep_Trfase_small"/>
</dbReference>
<dbReference type="Gene3D" id="3.90.1150.10">
    <property type="entry name" value="Aspartate Aminotransferase, domain 1"/>
    <property type="match status" value="1"/>
</dbReference>
<dbReference type="SUPFAM" id="SSF53383">
    <property type="entry name" value="PLP-dependent transferases"/>
    <property type="match status" value="1"/>
</dbReference>
<protein>
    <recommendedName>
        <fullName evidence="2">Threonine aldolase</fullName>
    </recommendedName>
</protein>
<dbReference type="InterPro" id="IPR015424">
    <property type="entry name" value="PyrdxlP-dep_Trfase"/>
</dbReference>
<gene>
    <name evidence="1" type="ORF">EZS27_043611</name>
</gene>
<organism evidence="1">
    <name type="scientific">termite gut metagenome</name>
    <dbReference type="NCBI Taxonomy" id="433724"/>
    <lineage>
        <taxon>unclassified sequences</taxon>
        <taxon>metagenomes</taxon>
        <taxon>organismal metagenomes</taxon>
    </lineage>
</organism>
<feature type="non-terminal residue" evidence="1">
    <location>
        <position position="1"/>
    </location>
</feature>
<comment type="caution">
    <text evidence="1">The sequence shown here is derived from an EMBL/GenBank/DDBJ whole genome shotgun (WGS) entry which is preliminary data.</text>
</comment>
<dbReference type="AlphaFoldDB" id="A0A5J4P7S1"/>
<reference evidence="1" key="1">
    <citation type="submission" date="2019-03" db="EMBL/GenBank/DDBJ databases">
        <title>Single cell metagenomics reveals metabolic interactions within the superorganism composed of flagellate Streblomastix strix and complex community of Bacteroidetes bacteria on its surface.</title>
        <authorList>
            <person name="Treitli S.C."/>
            <person name="Kolisko M."/>
            <person name="Husnik F."/>
            <person name="Keeling P."/>
            <person name="Hampl V."/>
        </authorList>
    </citation>
    <scope>NUCLEOTIDE SEQUENCE</scope>
    <source>
        <strain evidence="1">STM</strain>
    </source>
</reference>
<evidence type="ECO:0008006" key="2">
    <source>
        <dbReference type="Google" id="ProtNLM"/>
    </source>
</evidence>
<accession>A0A5J4P7S1</accession>
<sequence length="64" mass="7822">DVHFTQKWESNQLFLTMPRPVIDKLLQSYFFYFWNEKENEIRLVTSFDTTEEDIETFAEVLRGK</sequence>
<proteinExistence type="predicted"/>
<dbReference type="EMBL" id="SNRY01011265">
    <property type="protein sequence ID" value="KAA6304741.1"/>
    <property type="molecule type" value="Genomic_DNA"/>
</dbReference>